<name>W1NJW7_AMBTC</name>
<dbReference type="AlphaFoldDB" id="W1NJW7"/>
<organism evidence="2 3">
    <name type="scientific">Amborella trichopoda</name>
    <dbReference type="NCBI Taxonomy" id="13333"/>
    <lineage>
        <taxon>Eukaryota</taxon>
        <taxon>Viridiplantae</taxon>
        <taxon>Streptophyta</taxon>
        <taxon>Embryophyta</taxon>
        <taxon>Tracheophyta</taxon>
        <taxon>Spermatophyta</taxon>
        <taxon>Magnoliopsida</taxon>
        <taxon>Amborellales</taxon>
        <taxon>Amborellaceae</taxon>
        <taxon>Amborella</taxon>
    </lineage>
</organism>
<feature type="non-terminal residue" evidence="2">
    <location>
        <position position="1"/>
    </location>
</feature>
<evidence type="ECO:0000313" key="3">
    <source>
        <dbReference type="Proteomes" id="UP000017836"/>
    </source>
</evidence>
<feature type="region of interest" description="Disordered" evidence="1">
    <location>
        <begin position="1"/>
        <end position="28"/>
    </location>
</feature>
<evidence type="ECO:0000313" key="2">
    <source>
        <dbReference type="EMBL" id="ERM95475.1"/>
    </source>
</evidence>
<keyword evidence="3" id="KW-1185">Reference proteome</keyword>
<sequence>AKSCEVAPPDYSKKTGTVDPSRKAYTPAETSTAAAAAAGGLLETNLMNKCDATKSNKGIISHPYDRVSRVKQDEILNKKEFLIGTSVKIETIGRKLIMKLEICNRCTSLSGKDRAEKSETFQE</sequence>
<dbReference type="HOGENOM" id="CLU_2021134_0_0_1"/>
<gene>
    <name evidence="2" type="ORF">AMTR_s00008p00265090</name>
</gene>
<evidence type="ECO:0000256" key="1">
    <source>
        <dbReference type="SAM" id="MobiDB-lite"/>
    </source>
</evidence>
<accession>W1NJW7</accession>
<protein>
    <submittedName>
        <fullName evidence="2">Uncharacterized protein</fullName>
    </submittedName>
</protein>
<dbReference type="EMBL" id="KI397486">
    <property type="protein sequence ID" value="ERM95475.1"/>
    <property type="molecule type" value="Genomic_DNA"/>
</dbReference>
<dbReference type="Gramene" id="ERM95475">
    <property type="protein sequence ID" value="ERM95475"/>
    <property type="gene ID" value="AMTR_s00008p00265090"/>
</dbReference>
<reference evidence="3" key="1">
    <citation type="journal article" date="2013" name="Science">
        <title>The Amborella genome and the evolution of flowering plants.</title>
        <authorList>
            <consortium name="Amborella Genome Project"/>
        </authorList>
    </citation>
    <scope>NUCLEOTIDE SEQUENCE [LARGE SCALE GENOMIC DNA]</scope>
</reference>
<proteinExistence type="predicted"/>
<dbReference type="Proteomes" id="UP000017836">
    <property type="component" value="Unassembled WGS sequence"/>
</dbReference>